<sequence>MPLELIDTLWNVNRLMTLILDEIAAELIDTLWNVNEEDWKIKSATITRINRYIMECK</sequence>
<evidence type="ECO:0000313" key="1">
    <source>
        <dbReference type="EMBL" id="EEG35015.1"/>
    </source>
</evidence>
<protein>
    <submittedName>
        <fullName evidence="1">Uncharacterized protein</fullName>
    </submittedName>
</protein>
<dbReference type="Proteomes" id="UP000003174">
    <property type="component" value="Unassembled WGS sequence"/>
</dbReference>
<dbReference type="AlphaFoldDB" id="C0F0E0"/>
<proteinExistence type="predicted"/>
<dbReference type="EMBL" id="ACEP01000165">
    <property type="protein sequence ID" value="EEG35015.1"/>
    <property type="molecule type" value="Genomic_DNA"/>
</dbReference>
<reference evidence="1 2" key="2">
    <citation type="submission" date="2009-02" db="EMBL/GenBank/DDBJ databases">
        <title>Draft genome sequence of Eubacterium hallii (DSM 3353).</title>
        <authorList>
            <person name="Sudarsanam P."/>
            <person name="Ley R."/>
            <person name="Guruge J."/>
            <person name="Turnbaugh P.J."/>
            <person name="Mahowald M."/>
            <person name="Liep D."/>
            <person name="Gordon J."/>
        </authorList>
    </citation>
    <scope>NUCLEOTIDE SEQUENCE [LARGE SCALE GENOMIC DNA]</scope>
    <source>
        <strain evidence="1 2">DSM 3353</strain>
    </source>
</reference>
<comment type="caution">
    <text evidence="1">The sequence shown here is derived from an EMBL/GenBank/DDBJ whole genome shotgun (WGS) entry which is preliminary data.</text>
</comment>
<name>C0F0E0_9FIRM</name>
<accession>C0F0E0</accession>
<evidence type="ECO:0000313" key="2">
    <source>
        <dbReference type="Proteomes" id="UP000003174"/>
    </source>
</evidence>
<reference evidence="1 2" key="1">
    <citation type="submission" date="2009-01" db="EMBL/GenBank/DDBJ databases">
        <authorList>
            <person name="Fulton L."/>
            <person name="Clifton S."/>
            <person name="Fulton B."/>
            <person name="Xu J."/>
            <person name="Minx P."/>
            <person name="Pepin K.H."/>
            <person name="Johnson M."/>
            <person name="Bhonagiri V."/>
            <person name="Nash W.E."/>
            <person name="Mardis E.R."/>
            <person name="Wilson R.K."/>
        </authorList>
    </citation>
    <scope>NUCLEOTIDE SEQUENCE [LARGE SCALE GENOMIC DNA]</scope>
    <source>
        <strain evidence="1 2">DSM 3353</strain>
    </source>
</reference>
<gene>
    <name evidence="1" type="ORF">EUBHAL_03160</name>
</gene>
<organism evidence="1 2">
    <name type="scientific">Anaerobutyricum hallii DSM 3353</name>
    <dbReference type="NCBI Taxonomy" id="411469"/>
    <lineage>
        <taxon>Bacteria</taxon>
        <taxon>Bacillati</taxon>
        <taxon>Bacillota</taxon>
        <taxon>Clostridia</taxon>
        <taxon>Lachnospirales</taxon>
        <taxon>Lachnospiraceae</taxon>
        <taxon>Anaerobutyricum</taxon>
    </lineage>
</organism>